<organism evidence="1 2">
    <name type="scientific">Aduncisulcus paluster</name>
    <dbReference type="NCBI Taxonomy" id="2918883"/>
    <lineage>
        <taxon>Eukaryota</taxon>
        <taxon>Metamonada</taxon>
        <taxon>Carpediemonas-like organisms</taxon>
        <taxon>Aduncisulcus</taxon>
    </lineage>
</organism>
<proteinExistence type="predicted"/>
<evidence type="ECO:0000313" key="1">
    <source>
        <dbReference type="EMBL" id="GKT16800.1"/>
    </source>
</evidence>
<name>A0ABQ5JTU1_9EUKA</name>
<dbReference type="Proteomes" id="UP001057375">
    <property type="component" value="Unassembled WGS sequence"/>
</dbReference>
<dbReference type="EMBL" id="BQXS01006021">
    <property type="protein sequence ID" value="GKT16800.1"/>
    <property type="molecule type" value="Genomic_DNA"/>
</dbReference>
<protein>
    <submittedName>
        <fullName evidence="1">Uncharacterized protein</fullName>
    </submittedName>
</protein>
<reference evidence="1" key="1">
    <citation type="submission" date="2022-03" db="EMBL/GenBank/DDBJ databases">
        <title>Draft genome sequence of Aduncisulcus paluster, a free-living microaerophilic Fornicata.</title>
        <authorList>
            <person name="Yuyama I."/>
            <person name="Kume K."/>
            <person name="Tamura T."/>
            <person name="Inagaki Y."/>
            <person name="Hashimoto T."/>
        </authorList>
    </citation>
    <scope>NUCLEOTIDE SEQUENCE</scope>
    <source>
        <strain evidence="1">NY0171</strain>
    </source>
</reference>
<evidence type="ECO:0000313" key="2">
    <source>
        <dbReference type="Proteomes" id="UP001057375"/>
    </source>
</evidence>
<feature type="non-terminal residue" evidence="1">
    <location>
        <position position="38"/>
    </location>
</feature>
<gene>
    <name evidence="1" type="ORF">ADUPG1_004154</name>
</gene>
<comment type="caution">
    <text evidence="1">The sequence shown here is derived from an EMBL/GenBank/DDBJ whole genome shotgun (WGS) entry which is preliminary data.</text>
</comment>
<sequence>MREKVEMLKDHPNPAVHGIDFFFITGNLVAIDADFTLG</sequence>
<keyword evidence="2" id="KW-1185">Reference proteome</keyword>
<accession>A0ABQ5JTU1</accession>